<feature type="transmembrane region" description="Helical" evidence="1">
    <location>
        <begin position="48"/>
        <end position="66"/>
    </location>
</feature>
<keyword evidence="1" id="KW-0472">Membrane</keyword>
<dbReference type="EMBL" id="BARS01025139">
    <property type="protein sequence ID" value="GAG01007.1"/>
    <property type="molecule type" value="Genomic_DNA"/>
</dbReference>
<feature type="non-terminal residue" evidence="2">
    <location>
        <position position="1"/>
    </location>
</feature>
<organism evidence="2">
    <name type="scientific">marine sediment metagenome</name>
    <dbReference type="NCBI Taxonomy" id="412755"/>
    <lineage>
        <taxon>unclassified sequences</taxon>
        <taxon>metagenomes</taxon>
        <taxon>ecological metagenomes</taxon>
    </lineage>
</organism>
<comment type="caution">
    <text evidence="2">The sequence shown here is derived from an EMBL/GenBank/DDBJ whole genome shotgun (WGS) entry which is preliminary data.</text>
</comment>
<name>X0UP21_9ZZZZ</name>
<evidence type="ECO:0000256" key="1">
    <source>
        <dbReference type="SAM" id="Phobius"/>
    </source>
</evidence>
<gene>
    <name evidence="2" type="ORF">S01H1_39777</name>
</gene>
<keyword evidence="1" id="KW-1133">Transmembrane helix</keyword>
<proteinExistence type="predicted"/>
<sequence>FVASALGLLGWLVPHEWWRTLAVVSAAVSIVTIMVFWNAFVSLFPNKVGAIGVDIVVLVCLLWLNWPTEAALGY</sequence>
<reference evidence="2" key="1">
    <citation type="journal article" date="2014" name="Front. Microbiol.">
        <title>High frequency of phylogenetically diverse reductive dehalogenase-homologous genes in deep subseafloor sedimentary metagenomes.</title>
        <authorList>
            <person name="Kawai M."/>
            <person name="Futagami T."/>
            <person name="Toyoda A."/>
            <person name="Takaki Y."/>
            <person name="Nishi S."/>
            <person name="Hori S."/>
            <person name="Arai W."/>
            <person name="Tsubouchi T."/>
            <person name="Morono Y."/>
            <person name="Uchiyama I."/>
            <person name="Ito T."/>
            <person name="Fujiyama A."/>
            <person name="Inagaki F."/>
            <person name="Takami H."/>
        </authorList>
    </citation>
    <scope>NUCLEOTIDE SEQUENCE</scope>
    <source>
        <strain evidence="2">Expedition CK06-06</strain>
    </source>
</reference>
<feature type="transmembrane region" description="Helical" evidence="1">
    <location>
        <begin position="20"/>
        <end position="41"/>
    </location>
</feature>
<dbReference type="AlphaFoldDB" id="X0UP21"/>
<accession>X0UP21</accession>
<keyword evidence="1" id="KW-0812">Transmembrane</keyword>
<evidence type="ECO:0000313" key="2">
    <source>
        <dbReference type="EMBL" id="GAG01007.1"/>
    </source>
</evidence>
<protein>
    <submittedName>
        <fullName evidence="2">Uncharacterized protein</fullName>
    </submittedName>
</protein>